<evidence type="ECO:0000313" key="2">
    <source>
        <dbReference type="Proteomes" id="UP000290289"/>
    </source>
</evidence>
<evidence type="ECO:0000313" key="1">
    <source>
        <dbReference type="EMBL" id="RXH93542.1"/>
    </source>
</evidence>
<comment type="caution">
    <text evidence="1">The sequence shown here is derived from an EMBL/GenBank/DDBJ whole genome shotgun (WGS) entry which is preliminary data.</text>
</comment>
<dbReference type="Proteomes" id="UP000290289">
    <property type="component" value="Chromosome 7"/>
</dbReference>
<dbReference type="EMBL" id="RDQH01000333">
    <property type="protein sequence ID" value="RXH93542.1"/>
    <property type="molecule type" value="Genomic_DNA"/>
</dbReference>
<accession>A0A498JIN0</accession>
<keyword evidence="2" id="KW-1185">Reference proteome</keyword>
<sequence length="109" mass="12953">EEWKQINRGGSLVIKPLQNTKKSKQANLRNVILRKYHPTRIQRNRSTTKYKEIQQNQKRLEDLAKWKAQSEELMTWKDKVEQQAVEITNVLNNMQGPKQIEPTKADQNR</sequence>
<name>A0A498JIN0_MALDO</name>
<organism evidence="1 2">
    <name type="scientific">Malus domestica</name>
    <name type="common">Apple</name>
    <name type="synonym">Pyrus malus</name>
    <dbReference type="NCBI Taxonomy" id="3750"/>
    <lineage>
        <taxon>Eukaryota</taxon>
        <taxon>Viridiplantae</taxon>
        <taxon>Streptophyta</taxon>
        <taxon>Embryophyta</taxon>
        <taxon>Tracheophyta</taxon>
        <taxon>Spermatophyta</taxon>
        <taxon>Magnoliopsida</taxon>
        <taxon>eudicotyledons</taxon>
        <taxon>Gunneridae</taxon>
        <taxon>Pentapetalae</taxon>
        <taxon>rosids</taxon>
        <taxon>fabids</taxon>
        <taxon>Rosales</taxon>
        <taxon>Rosaceae</taxon>
        <taxon>Amygdaloideae</taxon>
        <taxon>Maleae</taxon>
        <taxon>Malus</taxon>
    </lineage>
</organism>
<reference evidence="1 2" key="1">
    <citation type="submission" date="2018-10" db="EMBL/GenBank/DDBJ databases">
        <title>A high-quality apple genome assembly.</title>
        <authorList>
            <person name="Hu J."/>
        </authorList>
    </citation>
    <scope>NUCLEOTIDE SEQUENCE [LARGE SCALE GENOMIC DNA]</scope>
    <source>
        <strain evidence="2">cv. HFTH1</strain>
        <tissue evidence="1">Young leaf</tissue>
    </source>
</reference>
<dbReference type="AlphaFoldDB" id="A0A498JIN0"/>
<protein>
    <submittedName>
        <fullName evidence="1">Uncharacterized protein</fullName>
    </submittedName>
</protein>
<proteinExistence type="predicted"/>
<feature type="non-terminal residue" evidence="1">
    <location>
        <position position="1"/>
    </location>
</feature>
<gene>
    <name evidence="1" type="ORF">DVH24_014118</name>
</gene>